<evidence type="ECO:0000313" key="2">
    <source>
        <dbReference type="Proteomes" id="UP001601059"/>
    </source>
</evidence>
<protein>
    <recommendedName>
        <fullName evidence="3">Tetratricopeptide repeat protein</fullName>
    </recommendedName>
</protein>
<reference evidence="1 2" key="1">
    <citation type="submission" date="2024-08" db="EMBL/GenBank/DDBJ databases">
        <title>Two novel Cytobacillus novel species.</title>
        <authorList>
            <person name="Liu G."/>
        </authorList>
    </citation>
    <scope>NUCLEOTIDE SEQUENCE [LARGE SCALE GENOMIC DNA]</scope>
    <source>
        <strain evidence="1 2">FJAT-54145</strain>
    </source>
</reference>
<accession>A0ABW6K9B0</accession>
<organism evidence="1 2">
    <name type="scientific">Cytobacillus spartinae</name>
    <dbReference type="NCBI Taxonomy" id="3299023"/>
    <lineage>
        <taxon>Bacteria</taxon>
        <taxon>Bacillati</taxon>
        <taxon>Bacillota</taxon>
        <taxon>Bacilli</taxon>
        <taxon>Bacillales</taxon>
        <taxon>Bacillaceae</taxon>
        <taxon>Cytobacillus</taxon>
    </lineage>
</organism>
<dbReference type="Proteomes" id="UP001601059">
    <property type="component" value="Unassembled WGS sequence"/>
</dbReference>
<dbReference type="SUPFAM" id="SSF48452">
    <property type="entry name" value="TPR-like"/>
    <property type="match status" value="1"/>
</dbReference>
<evidence type="ECO:0000313" key="1">
    <source>
        <dbReference type="EMBL" id="MFE8700799.1"/>
    </source>
</evidence>
<proteinExistence type="predicted"/>
<dbReference type="Gene3D" id="1.25.40.10">
    <property type="entry name" value="Tetratricopeptide repeat domain"/>
    <property type="match status" value="1"/>
</dbReference>
<gene>
    <name evidence="1" type="ORF">ACFYKX_09245</name>
</gene>
<dbReference type="EMBL" id="JBIACK010000003">
    <property type="protein sequence ID" value="MFE8700799.1"/>
    <property type="molecule type" value="Genomic_DNA"/>
</dbReference>
<sequence>MSNKLLYLEEKIEETLVSFEQVDKYDRALQQYIQIENEIHKYMKNNEVNFTQAQKLLAQCYLRQAGMLRELGRTEEANEINKKEMESARLSGSTIAYAQSLFSTGINLLSSRRIEEGLNFLRKAKKVFEAGNTSEYLQGVGWYWIIMADLGNKGIVSATNEEIINYANKAIKILTPIQNSQGISRAHEARSIAYKKMGNNEKANND</sequence>
<evidence type="ECO:0008006" key="3">
    <source>
        <dbReference type="Google" id="ProtNLM"/>
    </source>
</evidence>
<keyword evidence="2" id="KW-1185">Reference proteome</keyword>
<name>A0ABW6K9B0_9BACI</name>
<comment type="caution">
    <text evidence="1">The sequence shown here is derived from an EMBL/GenBank/DDBJ whole genome shotgun (WGS) entry which is preliminary data.</text>
</comment>
<dbReference type="RefSeq" id="WP_389360326.1">
    <property type="nucleotide sequence ID" value="NZ_JBIACK010000003.1"/>
</dbReference>
<dbReference type="InterPro" id="IPR011990">
    <property type="entry name" value="TPR-like_helical_dom_sf"/>
</dbReference>